<reference evidence="2 3" key="1">
    <citation type="submission" date="2019-01" db="EMBL/GenBank/DDBJ databases">
        <title>Nocardioides guangzhouensis sp. nov., an actinobacterium isolated from soil.</title>
        <authorList>
            <person name="Fu Y."/>
            <person name="Cai Y."/>
            <person name="Lin Z."/>
            <person name="Chen P."/>
        </authorList>
    </citation>
    <scope>NUCLEOTIDE SEQUENCE [LARGE SCALE GENOMIC DNA]</scope>
    <source>
        <strain evidence="2 3">NBRC 105384</strain>
    </source>
</reference>
<organism evidence="2 3">
    <name type="scientific">Nocardioides iriomotensis</name>
    <dbReference type="NCBI Taxonomy" id="715784"/>
    <lineage>
        <taxon>Bacteria</taxon>
        <taxon>Bacillati</taxon>
        <taxon>Actinomycetota</taxon>
        <taxon>Actinomycetes</taxon>
        <taxon>Propionibacteriales</taxon>
        <taxon>Nocardioidaceae</taxon>
        <taxon>Nocardioides</taxon>
    </lineage>
</organism>
<keyword evidence="1" id="KW-0812">Transmembrane</keyword>
<protein>
    <recommendedName>
        <fullName evidence="4">Rod shape-determining protein MreD</fullName>
    </recommendedName>
</protein>
<dbReference type="RefSeq" id="WP_129988838.1">
    <property type="nucleotide sequence ID" value="NZ_SDPU01000034.1"/>
</dbReference>
<comment type="caution">
    <text evidence="2">The sequence shown here is derived from an EMBL/GenBank/DDBJ whole genome shotgun (WGS) entry which is preliminary data.</text>
</comment>
<evidence type="ECO:0000313" key="2">
    <source>
        <dbReference type="EMBL" id="RYU09841.1"/>
    </source>
</evidence>
<evidence type="ECO:0008006" key="4">
    <source>
        <dbReference type="Google" id="ProtNLM"/>
    </source>
</evidence>
<feature type="transmembrane region" description="Helical" evidence="1">
    <location>
        <begin position="25"/>
        <end position="43"/>
    </location>
</feature>
<sequence length="120" mass="12102">MDPRPAVVALADAVAHQAITDEAGIRFGIDVGALFALTAVVVAGDLRGGYGVLLLLLATTVLAGALDGPYALLLGLAGWSFATGFAVNTFAVLTVAPLDLLRMAVFVVMAVAVHRSGGSP</sequence>
<evidence type="ECO:0000313" key="3">
    <source>
        <dbReference type="Proteomes" id="UP000291189"/>
    </source>
</evidence>
<dbReference type="OrthoDB" id="3790592at2"/>
<proteinExistence type="predicted"/>
<evidence type="ECO:0000256" key="1">
    <source>
        <dbReference type="SAM" id="Phobius"/>
    </source>
</evidence>
<keyword evidence="3" id="KW-1185">Reference proteome</keyword>
<name>A0A4Q5IXX8_9ACTN</name>
<feature type="transmembrane region" description="Helical" evidence="1">
    <location>
        <begin position="72"/>
        <end position="93"/>
    </location>
</feature>
<dbReference type="AlphaFoldDB" id="A0A4Q5IXX8"/>
<keyword evidence="1" id="KW-0472">Membrane</keyword>
<gene>
    <name evidence="2" type="ORF">ETU37_18525</name>
</gene>
<accession>A0A4Q5IXX8</accession>
<keyword evidence="1" id="KW-1133">Transmembrane helix</keyword>
<dbReference type="EMBL" id="SDPU01000034">
    <property type="protein sequence ID" value="RYU09841.1"/>
    <property type="molecule type" value="Genomic_DNA"/>
</dbReference>
<feature type="transmembrane region" description="Helical" evidence="1">
    <location>
        <begin position="50"/>
        <end position="66"/>
    </location>
</feature>
<dbReference type="Proteomes" id="UP000291189">
    <property type="component" value="Unassembled WGS sequence"/>
</dbReference>